<dbReference type="AlphaFoldDB" id="A0A9W6MAZ8"/>
<gene>
    <name evidence="2" type="ORF">GCM10017600_06750</name>
</gene>
<comment type="caution">
    <text evidence="2">The sequence shown here is derived from an EMBL/GenBank/DDBJ whole genome shotgun (WGS) entry which is preliminary data.</text>
</comment>
<feature type="region of interest" description="Disordered" evidence="1">
    <location>
        <begin position="37"/>
        <end position="82"/>
    </location>
</feature>
<dbReference type="RefSeq" id="WP_271215823.1">
    <property type="nucleotide sequence ID" value="NZ_BAAAVD010000006.1"/>
</dbReference>
<accession>A0A9W6MAZ8</accession>
<dbReference type="Proteomes" id="UP001143474">
    <property type="component" value="Unassembled WGS sequence"/>
</dbReference>
<evidence type="ECO:0000313" key="2">
    <source>
        <dbReference type="EMBL" id="GLK07270.1"/>
    </source>
</evidence>
<sequence>MNRYSIAAQLRRIAGEKPTDITAALLHLAADLEGGRYQARTPPVPEPVVEQSAPPVMEPPVEQPAPVPGTAEAKPEEETPVRRGLLGIFRRLS</sequence>
<feature type="compositionally biased region" description="Pro residues" evidence="1">
    <location>
        <begin position="56"/>
        <end position="67"/>
    </location>
</feature>
<reference evidence="2" key="1">
    <citation type="journal article" date="2014" name="Int. J. Syst. Evol. Microbiol.">
        <title>Complete genome sequence of Corynebacterium casei LMG S-19264T (=DSM 44701T), isolated from a smear-ripened cheese.</title>
        <authorList>
            <consortium name="US DOE Joint Genome Institute (JGI-PGF)"/>
            <person name="Walter F."/>
            <person name="Albersmeier A."/>
            <person name="Kalinowski J."/>
            <person name="Ruckert C."/>
        </authorList>
    </citation>
    <scope>NUCLEOTIDE SEQUENCE</scope>
    <source>
        <strain evidence="2">VKM Ac-2007</strain>
    </source>
</reference>
<evidence type="ECO:0000313" key="3">
    <source>
        <dbReference type="Proteomes" id="UP001143474"/>
    </source>
</evidence>
<name>A0A9W6MAZ8_9ACTN</name>
<organism evidence="2 3">
    <name type="scientific">Streptosporangium carneum</name>
    <dbReference type="NCBI Taxonomy" id="47481"/>
    <lineage>
        <taxon>Bacteria</taxon>
        <taxon>Bacillati</taxon>
        <taxon>Actinomycetota</taxon>
        <taxon>Actinomycetes</taxon>
        <taxon>Streptosporangiales</taxon>
        <taxon>Streptosporangiaceae</taxon>
        <taxon>Streptosporangium</taxon>
    </lineage>
</organism>
<reference evidence="2" key="2">
    <citation type="submission" date="2023-01" db="EMBL/GenBank/DDBJ databases">
        <authorList>
            <person name="Sun Q."/>
            <person name="Evtushenko L."/>
        </authorList>
    </citation>
    <scope>NUCLEOTIDE SEQUENCE</scope>
    <source>
        <strain evidence="2">VKM Ac-2007</strain>
    </source>
</reference>
<protein>
    <submittedName>
        <fullName evidence="2">Uncharacterized protein</fullName>
    </submittedName>
</protein>
<evidence type="ECO:0000256" key="1">
    <source>
        <dbReference type="SAM" id="MobiDB-lite"/>
    </source>
</evidence>
<dbReference type="EMBL" id="BSEV01000001">
    <property type="protein sequence ID" value="GLK07270.1"/>
    <property type="molecule type" value="Genomic_DNA"/>
</dbReference>
<keyword evidence="3" id="KW-1185">Reference proteome</keyword>
<proteinExistence type="predicted"/>